<name>A0A2X2XNJ4_CHRJE</name>
<dbReference type="GO" id="GO:0016491">
    <property type="term" value="F:oxidoreductase activity"/>
    <property type="evidence" value="ECO:0007669"/>
    <property type="project" value="UniProtKB-KW"/>
</dbReference>
<accession>A0A2X2XNJ4</accession>
<proteinExistence type="predicted"/>
<evidence type="ECO:0000313" key="3">
    <source>
        <dbReference type="EMBL" id="SDI93086.1"/>
    </source>
</evidence>
<evidence type="ECO:0000259" key="2">
    <source>
        <dbReference type="Pfam" id="PF03807"/>
    </source>
</evidence>
<dbReference type="EMBL" id="FNEG01000003">
    <property type="protein sequence ID" value="SDI93086.1"/>
    <property type="molecule type" value="Genomic_DNA"/>
</dbReference>
<reference evidence="4 6" key="2">
    <citation type="submission" date="2018-06" db="EMBL/GenBank/DDBJ databases">
        <authorList>
            <consortium name="Pathogen Informatics"/>
            <person name="Doyle S."/>
        </authorList>
    </citation>
    <scope>NUCLEOTIDE SEQUENCE [LARGE SCALE GENOMIC DNA]</scope>
    <source>
        <strain evidence="4 6">NCTC13492</strain>
    </source>
</reference>
<keyword evidence="5" id="KW-1185">Reference proteome</keyword>
<dbReference type="Proteomes" id="UP000199426">
    <property type="component" value="Unassembled WGS sequence"/>
</dbReference>
<dbReference type="Proteomes" id="UP000251670">
    <property type="component" value="Unassembled WGS sequence"/>
</dbReference>
<organism evidence="4 6">
    <name type="scientific">Chryseobacterium jejuense</name>
    <dbReference type="NCBI Taxonomy" id="445960"/>
    <lineage>
        <taxon>Bacteria</taxon>
        <taxon>Pseudomonadati</taxon>
        <taxon>Bacteroidota</taxon>
        <taxon>Flavobacteriia</taxon>
        <taxon>Flavobacteriales</taxon>
        <taxon>Weeksellaceae</taxon>
        <taxon>Chryseobacterium group</taxon>
        <taxon>Chryseobacterium</taxon>
    </lineage>
</organism>
<dbReference type="InterPro" id="IPR051267">
    <property type="entry name" value="STEAP_metalloreductase"/>
</dbReference>
<keyword evidence="1" id="KW-0560">Oxidoreductase</keyword>
<evidence type="ECO:0000313" key="5">
    <source>
        <dbReference type="Proteomes" id="UP000199426"/>
    </source>
</evidence>
<dbReference type="SUPFAM" id="SSF51735">
    <property type="entry name" value="NAD(P)-binding Rossmann-fold domains"/>
    <property type="match status" value="1"/>
</dbReference>
<dbReference type="EMBL" id="UAWB01000002">
    <property type="protein sequence ID" value="SQB27349.1"/>
    <property type="molecule type" value="Genomic_DNA"/>
</dbReference>
<dbReference type="InterPro" id="IPR028939">
    <property type="entry name" value="P5C_Rdtase_cat_N"/>
</dbReference>
<dbReference type="RefSeq" id="WP_089736822.1">
    <property type="nucleotide sequence ID" value="NZ_FNEG01000003.1"/>
</dbReference>
<evidence type="ECO:0000313" key="4">
    <source>
        <dbReference type="EMBL" id="SQB27349.1"/>
    </source>
</evidence>
<protein>
    <submittedName>
        <fullName evidence="4">Glutamyl-tRNA reductase</fullName>
    </submittedName>
</protein>
<gene>
    <name evidence="4" type="ORF">NCTC13492_00931</name>
    <name evidence="3" type="ORF">SAMN05421542_2289</name>
</gene>
<evidence type="ECO:0000313" key="6">
    <source>
        <dbReference type="Proteomes" id="UP000251670"/>
    </source>
</evidence>
<sequence length="216" mass="22983">METLKKVAVIGLGNIGKAIANDLIKNNHEVIVASRNSEEASNFAEQSGGLAQSMSIKEAINTVDVIIPAIWFGSFKDFFNDYGDLLKDKTIIDVSSPIAPDGNGGFKKIIGERESAGELNKAILPKGSKLVKAFGTLGAETLAGASNGSPEKSVLFYASDDMEVNHEVEEVIKSAGFDPLRVGGIDQSIRIEVFGDLHEFGALGKTVTLTEARSKL</sequence>
<dbReference type="Pfam" id="PF03807">
    <property type="entry name" value="F420_oxidored"/>
    <property type="match status" value="1"/>
</dbReference>
<dbReference type="InterPro" id="IPR036291">
    <property type="entry name" value="NAD(P)-bd_dom_sf"/>
</dbReference>
<dbReference type="PANTHER" id="PTHR14239:SF10">
    <property type="entry name" value="REDUCTASE"/>
    <property type="match status" value="1"/>
</dbReference>
<reference evidence="3 5" key="1">
    <citation type="submission" date="2016-10" db="EMBL/GenBank/DDBJ databases">
        <authorList>
            <person name="Varghese N."/>
            <person name="Submissions S."/>
        </authorList>
    </citation>
    <scope>NUCLEOTIDE SEQUENCE [LARGE SCALE GENOMIC DNA]</scope>
    <source>
        <strain evidence="3 5">DSM 19299</strain>
    </source>
</reference>
<dbReference type="Gene3D" id="3.40.50.720">
    <property type="entry name" value="NAD(P)-binding Rossmann-like Domain"/>
    <property type="match status" value="1"/>
</dbReference>
<dbReference type="PANTHER" id="PTHR14239">
    <property type="entry name" value="DUDULIN-RELATED"/>
    <property type="match status" value="1"/>
</dbReference>
<evidence type="ECO:0000256" key="1">
    <source>
        <dbReference type="ARBA" id="ARBA00023002"/>
    </source>
</evidence>
<feature type="domain" description="Pyrroline-5-carboxylate reductase catalytic N-terminal" evidence="2">
    <location>
        <begin position="6"/>
        <end position="96"/>
    </location>
</feature>
<dbReference type="AlphaFoldDB" id="A0A2X2XNJ4"/>
<dbReference type="OrthoDB" id="663900at2"/>